<proteinExistence type="inferred from homology"/>
<dbReference type="InterPro" id="IPR029752">
    <property type="entry name" value="D-isomer_DH_CS1"/>
</dbReference>
<dbReference type="EC" id="1.1.1.215" evidence="6"/>
<dbReference type="InterPro" id="IPR050223">
    <property type="entry name" value="D-isomer_2-hydroxyacid_DH"/>
</dbReference>
<evidence type="ECO:0000313" key="6">
    <source>
        <dbReference type="EMBL" id="UOA15815.1"/>
    </source>
</evidence>
<dbReference type="SUPFAM" id="SSF52283">
    <property type="entry name" value="Formate/glycerate dehydrogenase catalytic domain-like"/>
    <property type="match status" value="1"/>
</dbReference>
<accession>A0ABY3ZMB5</accession>
<evidence type="ECO:0000313" key="7">
    <source>
        <dbReference type="Proteomes" id="UP000831019"/>
    </source>
</evidence>
<feature type="domain" description="D-isomer specific 2-hydroxyacid dehydrogenase catalytic" evidence="4">
    <location>
        <begin position="38"/>
        <end position="301"/>
    </location>
</feature>
<name>A0ABY3ZMB5_9RHOB</name>
<organism evidence="6 7">
    <name type="scientific">Sulfitobacter dubius</name>
    <dbReference type="NCBI Taxonomy" id="218673"/>
    <lineage>
        <taxon>Bacteria</taxon>
        <taxon>Pseudomonadati</taxon>
        <taxon>Pseudomonadota</taxon>
        <taxon>Alphaproteobacteria</taxon>
        <taxon>Rhodobacterales</taxon>
        <taxon>Roseobacteraceae</taxon>
        <taxon>Sulfitobacter</taxon>
    </lineage>
</organism>
<comment type="similarity">
    <text evidence="3">Belongs to the D-isomer specific 2-hydroxyacid dehydrogenase family.</text>
</comment>
<dbReference type="PANTHER" id="PTHR10996:SF178">
    <property type="entry name" value="2-HYDROXYACID DEHYDROGENASE YGL185C-RELATED"/>
    <property type="match status" value="1"/>
</dbReference>
<dbReference type="PROSITE" id="PS00065">
    <property type="entry name" value="D_2_HYDROXYACID_DH_1"/>
    <property type="match status" value="1"/>
</dbReference>
<gene>
    <name evidence="6" type="ORF">DSM109990_02659</name>
</gene>
<dbReference type="Gene3D" id="3.40.50.720">
    <property type="entry name" value="NAD(P)-binding Rossmann-like Domain"/>
    <property type="match status" value="2"/>
</dbReference>
<sequence>MSDLLLLTNVTDDMRKQLAQVFTIHKADDYPAEKITHVLTSGSVGIPRATMETLPNLKAISNYGVGYDAIDIDAAIAQGVMVSHTPNVLNSDVATTAVMLMLMCYREALRDDAWARSGDWEALGAAPLTRSPDNQTIGILGLGRIGQAIADKLAPWNPTIVYHSRNEKDVAYKYYRDVVEMAADCDVLICVTPGGVGTKGIVNADVLAALGPQGTLVNVSRGSVVDEAALIEALETGKLGWAGLDVFETEPAIPQALKNLSNTVLLPHVGSATVETRLAMGQLAVDNIIQHQHDGTMLTKVPEHEGG</sequence>
<keyword evidence="1 3" id="KW-0560">Oxidoreductase</keyword>
<evidence type="ECO:0000256" key="2">
    <source>
        <dbReference type="ARBA" id="ARBA00023027"/>
    </source>
</evidence>
<dbReference type="RefSeq" id="WP_243261300.1">
    <property type="nucleotide sequence ID" value="NZ_CP085144.1"/>
</dbReference>
<dbReference type="GO" id="GO:0008873">
    <property type="term" value="F:gluconate 2-dehydrogenase activity"/>
    <property type="evidence" value="ECO:0007669"/>
    <property type="project" value="UniProtKB-EC"/>
</dbReference>
<dbReference type="InterPro" id="IPR036291">
    <property type="entry name" value="NAD(P)-bd_dom_sf"/>
</dbReference>
<dbReference type="CDD" id="cd12156">
    <property type="entry name" value="HPPR"/>
    <property type="match status" value="1"/>
</dbReference>
<protein>
    <submittedName>
        <fullName evidence="6">2-ketogluconate reductase</fullName>
        <ecNumber evidence="6">1.1.1.215</ecNumber>
    </submittedName>
</protein>
<dbReference type="SUPFAM" id="SSF51735">
    <property type="entry name" value="NAD(P)-binding Rossmann-fold domains"/>
    <property type="match status" value="1"/>
</dbReference>
<keyword evidence="7" id="KW-1185">Reference proteome</keyword>
<keyword evidence="2" id="KW-0520">NAD</keyword>
<evidence type="ECO:0000256" key="1">
    <source>
        <dbReference type="ARBA" id="ARBA00023002"/>
    </source>
</evidence>
<evidence type="ECO:0000259" key="4">
    <source>
        <dbReference type="Pfam" id="PF00389"/>
    </source>
</evidence>
<dbReference type="Pfam" id="PF02826">
    <property type="entry name" value="2-Hacid_dh_C"/>
    <property type="match status" value="1"/>
</dbReference>
<feature type="domain" description="D-isomer specific 2-hydroxyacid dehydrogenase NAD-binding" evidence="5">
    <location>
        <begin position="98"/>
        <end position="270"/>
    </location>
</feature>
<dbReference type="Proteomes" id="UP000831019">
    <property type="component" value="Chromosome"/>
</dbReference>
<dbReference type="InterPro" id="IPR006140">
    <property type="entry name" value="D-isomer_DH_NAD-bd"/>
</dbReference>
<reference evidence="7" key="1">
    <citation type="journal article" date="2022" name="Microorganisms">
        <title>Beyond the ABCs#Discovery of Three New Plasmid Types in Rhodobacterales (RepQ, RepY, RepW).</title>
        <authorList>
            <person name="Freese H.M."/>
            <person name="Ringel V."/>
            <person name="Overmann J."/>
            <person name="Petersen J."/>
        </authorList>
    </citation>
    <scope>NUCLEOTIDE SEQUENCE [LARGE SCALE GENOMIC DNA]</scope>
    <source>
        <strain evidence="7">DSM 109990</strain>
    </source>
</reference>
<evidence type="ECO:0000256" key="3">
    <source>
        <dbReference type="RuleBase" id="RU003719"/>
    </source>
</evidence>
<dbReference type="InterPro" id="IPR006139">
    <property type="entry name" value="D-isomer_2_OHA_DH_cat_dom"/>
</dbReference>
<dbReference type="PANTHER" id="PTHR10996">
    <property type="entry name" value="2-HYDROXYACID DEHYDROGENASE-RELATED"/>
    <property type="match status" value="1"/>
</dbReference>
<dbReference type="EMBL" id="CP085144">
    <property type="protein sequence ID" value="UOA15815.1"/>
    <property type="molecule type" value="Genomic_DNA"/>
</dbReference>
<evidence type="ECO:0000259" key="5">
    <source>
        <dbReference type="Pfam" id="PF02826"/>
    </source>
</evidence>
<dbReference type="Pfam" id="PF00389">
    <property type="entry name" value="2-Hacid_dh"/>
    <property type="match status" value="1"/>
</dbReference>